<accession>A0A103XHE0</accession>
<comment type="caution">
    <text evidence="1">The sequence shown here is derived from an EMBL/GenBank/DDBJ whole genome shotgun (WGS) entry which is preliminary data.</text>
</comment>
<organism evidence="1 2">
    <name type="scientific">Cynara cardunculus var. scolymus</name>
    <name type="common">Globe artichoke</name>
    <name type="synonym">Cynara scolymus</name>
    <dbReference type="NCBI Taxonomy" id="59895"/>
    <lineage>
        <taxon>Eukaryota</taxon>
        <taxon>Viridiplantae</taxon>
        <taxon>Streptophyta</taxon>
        <taxon>Embryophyta</taxon>
        <taxon>Tracheophyta</taxon>
        <taxon>Spermatophyta</taxon>
        <taxon>Magnoliopsida</taxon>
        <taxon>eudicotyledons</taxon>
        <taxon>Gunneridae</taxon>
        <taxon>Pentapetalae</taxon>
        <taxon>asterids</taxon>
        <taxon>campanulids</taxon>
        <taxon>Asterales</taxon>
        <taxon>Asteraceae</taxon>
        <taxon>Carduoideae</taxon>
        <taxon>Cardueae</taxon>
        <taxon>Carduinae</taxon>
        <taxon>Cynara</taxon>
    </lineage>
</organism>
<dbReference type="Proteomes" id="UP000243975">
    <property type="component" value="Unassembled WGS sequence"/>
</dbReference>
<evidence type="ECO:0000313" key="2">
    <source>
        <dbReference type="Proteomes" id="UP000243975"/>
    </source>
</evidence>
<evidence type="ECO:0000313" key="1">
    <source>
        <dbReference type="EMBL" id="KVH90763.1"/>
    </source>
</evidence>
<sequence>MKEYQYQKNESLKDLAGSLNACSRLIEHGEICDEGSNTLYTGLSPKWILKDCVKKMKYASGFNEAMKLRLKSYQEDKAVQIKRN</sequence>
<proteinExistence type="predicted"/>
<keyword evidence="2" id="KW-1185">Reference proteome</keyword>
<protein>
    <submittedName>
        <fullName evidence="1">Uncharacterized protein</fullName>
    </submittedName>
</protein>
<dbReference type="AlphaFoldDB" id="A0A103XHE0"/>
<dbReference type="Gramene" id="KVH90763">
    <property type="protein sequence ID" value="KVH90763"/>
    <property type="gene ID" value="Ccrd_007225"/>
</dbReference>
<name>A0A103XHE0_CYNCS</name>
<gene>
    <name evidence="1" type="ORF">Ccrd_007225</name>
</gene>
<reference evidence="1 2" key="1">
    <citation type="journal article" date="2016" name="Sci. Rep.">
        <title>The genome sequence of the outbreeding globe artichoke constructed de novo incorporating a phase-aware low-pass sequencing strategy of F1 progeny.</title>
        <authorList>
            <person name="Scaglione D."/>
            <person name="Reyes-Chin-Wo S."/>
            <person name="Acquadro A."/>
            <person name="Froenicke L."/>
            <person name="Portis E."/>
            <person name="Beitel C."/>
            <person name="Tirone M."/>
            <person name="Mauro R."/>
            <person name="Lo Monaco A."/>
            <person name="Mauromicale G."/>
            <person name="Faccioli P."/>
            <person name="Cattivelli L."/>
            <person name="Rieseberg L."/>
            <person name="Michelmore R."/>
            <person name="Lanteri S."/>
        </authorList>
    </citation>
    <scope>NUCLEOTIDE SEQUENCE [LARGE SCALE GENOMIC DNA]</scope>
    <source>
        <strain evidence="1">2C</strain>
    </source>
</reference>
<dbReference type="EMBL" id="LEKV01005095">
    <property type="protein sequence ID" value="KVH90763.1"/>
    <property type="molecule type" value="Genomic_DNA"/>
</dbReference>